<dbReference type="Gene3D" id="3.50.50.60">
    <property type="entry name" value="FAD/NAD(P)-binding domain"/>
    <property type="match status" value="1"/>
</dbReference>
<dbReference type="InParanoid" id="A0A2T3A642"/>
<evidence type="ECO:0000256" key="1">
    <source>
        <dbReference type="ARBA" id="ARBA00005706"/>
    </source>
</evidence>
<evidence type="ECO:0000256" key="3">
    <source>
        <dbReference type="ARBA" id="ARBA00023033"/>
    </source>
</evidence>
<comment type="similarity">
    <text evidence="1">Belongs to the flavin-dependent halogenase family.</text>
</comment>
<dbReference type="PANTHER" id="PTHR43747:SF5">
    <property type="entry name" value="FAD-BINDING DOMAIN-CONTAINING PROTEIN"/>
    <property type="match status" value="1"/>
</dbReference>
<dbReference type="OrthoDB" id="3340390at2759"/>
<dbReference type="Proteomes" id="UP000241462">
    <property type="component" value="Unassembled WGS sequence"/>
</dbReference>
<dbReference type="InterPro" id="IPR050816">
    <property type="entry name" value="Flavin-dep_Halogenase_NPB"/>
</dbReference>
<keyword evidence="2" id="KW-0560">Oxidoreductase</keyword>
<evidence type="ECO:0000313" key="5">
    <source>
        <dbReference type="Proteomes" id="UP000241462"/>
    </source>
</evidence>
<reference evidence="4 5" key="1">
    <citation type="journal article" date="2018" name="Mycol. Prog.">
        <title>Coniella lustricola, a new species from submerged detritus.</title>
        <authorList>
            <person name="Raudabaugh D.B."/>
            <person name="Iturriaga T."/>
            <person name="Carver A."/>
            <person name="Mondo S."/>
            <person name="Pangilinan J."/>
            <person name="Lipzen A."/>
            <person name="He G."/>
            <person name="Amirebrahimi M."/>
            <person name="Grigoriev I.V."/>
            <person name="Miller A.N."/>
        </authorList>
    </citation>
    <scope>NUCLEOTIDE SEQUENCE [LARGE SCALE GENOMIC DNA]</scope>
    <source>
        <strain evidence="4 5">B22-T-1</strain>
    </source>
</reference>
<dbReference type="GO" id="GO:0004497">
    <property type="term" value="F:monooxygenase activity"/>
    <property type="evidence" value="ECO:0007669"/>
    <property type="project" value="UniProtKB-KW"/>
</dbReference>
<sequence>MSAIIPQKTTVLVIGGGPGGSYAAAALAREGIDCVLLEGDKFPRYHIGESLVASIRHMLKFVDLDTKFDAYGFRKKPGAAFKLNPRKREGYTDFLAAGGPDNYAWNVVRSESDYLMFKHAGENGAKVFDGIQVKSVQFENDWKPTEGVENLQPARPISATYMNKETKETGEIAFDYIVDASGRAGLLSTKYMTNRRWNQGLKNVANWSYFEGTDEYMPGTHKQNAPFFEALQDESGWAWFIPLHNGTTSVGIVENQKLSTLKKRENKLSNAQDLFDFNLKLAPNVLGLIGQGKQVEKIKAAADYSYSASAYAFPYARIVGDAGCFIDPYFSSGVHLAIVGALTAATTICASIRGHLPETEASQWHSKKVADAYTRFLLVVLSAYRQIRSQEEAVLSDMDSDNFDSAFAMFRPIIQGTADTVGSKRLTKEELTKTLEFCANAFEPVAKESDRAVAVEKIKSDASGNSYQADLSDEQKKAVDHIRARSLMRTEDTINIDSFGADDISGYVPVLVRGSLGLRKVGSEASAAPAGADVPDVPLKTAVEVTAVEVVA</sequence>
<dbReference type="InterPro" id="IPR036188">
    <property type="entry name" value="FAD/NAD-bd_sf"/>
</dbReference>
<accession>A0A2T3A642</accession>
<dbReference type="PANTHER" id="PTHR43747">
    <property type="entry name" value="FAD-BINDING PROTEIN"/>
    <property type="match status" value="1"/>
</dbReference>
<dbReference type="InterPro" id="IPR006905">
    <property type="entry name" value="Flavin_halogenase"/>
</dbReference>
<dbReference type="EMBL" id="KZ678458">
    <property type="protein sequence ID" value="PSR83576.1"/>
    <property type="molecule type" value="Genomic_DNA"/>
</dbReference>
<gene>
    <name evidence="4" type="ORF">BD289DRAFT_410629</name>
</gene>
<name>A0A2T3A642_9PEZI</name>
<dbReference type="Pfam" id="PF04820">
    <property type="entry name" value="Trp_halogenase"/>
    <property type="match status" value="2"/>
</dbReference>
<dbReference type="SUPFAM" id="SSF51905">
    <property type="entry name" value="FAD/NAD(P)-binding domain"/>
    <property type="match status" value="1"/>
</dbReference>
<keyword evidence="3" id="KW-0503">Monooxygenase</keyword>
<evidence type="ECO:0000256" key="2">
    <source>
        <dbReference type="ARBA" id="ARBA00023002"/>
    </source>
</evidence>
<organism evidence="4 5">
    <name type="scientific">Coniella lustricola</name>
    <dbReference type="NCBI Taxonomy" id="2025994"/>
    <lineage>
        <taxon>Eukaryota</taxon>
        <taxon>Fungi</taxon>
        <taxon>Dikarya</taxon>
        <taxon>Ascomycota</taxon>
        <taxon>Pezizomycotina</taxon>
        <taxon>Sordariomycetes</taxon>
        <taxon>Sordariomycetidae</taxon>
        <taxon>Diaporthales</taxon>
        <taxon>Schizoparmaceae</taxon>
        <taxon>Coniella</taxon>
    </lineage>
</organism>
<keyword evidence="5" id="KW-1185">Reference proteome</keyword>
<protein>
    <submittedName>
        <fullName evidence="4">Uncharacterized protein</fullName>
    </submittedName>
</protein>
<proteinExistence type="inferred from homology"/>
<evidence type="ECO:0000313" key="4">
    <source>
        <dbReference type="EMBL" id="PSR83576.1"/>
    </source>
</evidence>
<dbReference type="AlphaFoldDB" id="A0A2T3A642"/>